<dbReference type="AlphaFoldDB" id="N1PMN2"/>
<reference evidence="1 2" key="2">
    <citation type="journal article" date="2012" name="PLoS Pathog.">
        <title>Diverse lifestyles and strategies of plant pathogenesis encoded in the genomes of eighteen Dothideomycetes fungi.</title>
        <authorList>
            <person name="Ohm R.A."/>
            <person name="Feau N."/>
            <person name="Henrissat B."/>
            <person name="Schoch C.L."/>
            <person name="Horwitz B.A."/>
            <person name="Barry K.W."/>
            <person name="Condon B.J."/>
            <person name="Copeland A.C."/>
            <person name="Dhillon B."/>
            <person name="Glaser F."/>
            <person name="Hesse C.N."/>
            <person name="Kosti I."/>
            <person name="LaButti K."/>
            <person name="Lindquist E.A."/>
            <person name="Lucas S."/>
            <person name="Salamov A.A."/>
            <person name="Bradshaw R.E."/>
            <person name="Ciuffetti L."/>
            <person name="Hamelin R.C."/>
            <person name="Kema G.H.J."/>
            <person name="Lawrence C."/>
            <person name="Scott J.A."/>
            <person name="Spatafora J.W."/>
            <person name="Turgeon B.G."/>
            <person name="de Wit P.J.G.M."/>
            <person name="Zhong S."/>
            <person name="Goodwin S.B."/>
            <person name="Grigoriev I.V."/>
        </authorList>
    </citation>
    <scope>NUCLEOTIDE SEQUENCE [LARGE SCALE GENOMIC DNA]</scope>
    <source>
        <strain evidence="2">NZE10 / CBS 128990</strain>
    </source>
</reference>
<dbReference type="OrthoDB" id="20872at2759"/>
<evidence type="ECO:0000313" key="1">
    <source>
        <dbReference type="EMBL" id="EME44183.1"/>
    </source>
</evidence>
<protein>
    <submittedName>
        <fullName evidence="1">Uncharacterized protein</fullName>
    </submittedName>
</protein>
<dbReference type="Proteomes" id="UP000016933">
    <property type="component" value="Unassembled WGS sequence"/>
</dbReference>
<sequence>MSYEIADVLSAPLDKDELEAYHDLNIRKHPRIPMSKPGTFKMIKEDGRITAALLLGRPIDDERFALLLGSGKDFEVGFDLVECDDLASLETFEERFEPRALGKTLSLPHHKVNVRAETLVKSGVKVYNFAIYIQGFEKTQTEVITEGIANLVGVQNKTRMSKIKQLF</sequence>
<name>N1PMN2_DOTSN</name>
<accession>N1PMN2</accession>
<keyword evidence="2" id="KW-1185">Reference proteome</keyword>
<gene>
    <name evidence="1" type="ORF">DOTSEDRAFT_71863</name>
</gene>
<dbReference type="EMBL" id="KB446539">
    <property type="protein sequence ID" value="EME44183.1"/>
    <property type="molecule type" value="Genomic_DNA"/>
</dbReference>
<organism evidence="1 2">
    <name type="scientific">Dothistroma septosporum (strain NZE10 / CBS 128990)</name>
    <name type="common">Red band needle blight fungus</name>
    <name type="synonym">Mycosphaerella pini</name>
    <dbReference type="NCBI Taxonomy" id="675120"/>
    <lineage>
        <taxon>Eukaryota</taxon>
        <taxon>Fungi</taxon>
        <taxon>Dikarya</taxon>
        <taxon>Ascomycota</taxon>
        <taxon>Pezizomycotina</taxon>
        <taxon>Dothideomycetes</taxon>
        <taxon>Dothideomycetidae</taxon>
        <taxon>Mycosphaerellales</taxon>
        <taxon>Mycosphaerellaceae</taxon>
        <taxon>Dothistroma</taxon>
    </lineage>
</organism>
<evidence type="ECO:0000313" key="2">
    <source>
        <dbReference type="Proteomes" id="UP000016933"/>
    </source>
</evidence>
<reference evidence="2" key="1">
    <citation type="journal article" date="2012" name="PLoS Genet.">
        <title>The genomes of the fungal plant pathogens Cladosporium fulvum and Dothistroma septosporum reveal adaptation to different hosts and lifestyles but also signatures of common ancestry.</title>
        <authorList>
            <person name="de Wit P.J.G.M."/>
            <person name="van der Burgt A."/>
            <person name="Oekmen B."/>
            <person name="Stergiopoulos I."/>
            <person name="Abd-Elsalam K.A."/>
            <person name="Aerts A.L."/>
            <person name="Bahkali A.H."/>
            <person name="Beenen H.G."/>
            <person name="Chettri P."/>
            <person name="Cox M.P."/>
            <person name="Datema E."/>
            <person name="de Vries R.P."/>
            <person name="Dhillon B."/>
            <person name="Ganley A.R."/>
            <person name="Griffiths S.A."/>
            <person name="Guo Y."/>
            <person name="Hamelin R.C."/>
            <person name="Henrissat B."/>
            <person name="Kabir M.S."/>
            <person name="Jashni M.K."/>
            <person name="Kema G."/>
            <person name="Klaubauf S."/>
            <person name="Lapidus A."/>
            <person name="Levasseur A."/>
            <person name="Lindquist E."/>
            <person name="Mehrabi R."/>
            <person name="Ohm R.A."/>
            <person name="Owen T.J."/>
            <person name="Salamov A."/>
            <person name="Schwelm A."/>
            <person name="Schijlen E."/>
            <person name="Sun H."/>
            <person name="van den Burg H.A."/>
            <person name="van Ham R.C.H.J."/>
            <person name="Zhang S."/>
            <person name="Goodwin S.B."/>
            <person name="Grigoriev I.V."/>
            <person name="Collemare J."/>
            <person name="Bradshaw R.E."/>
        </authorList>
    </citation>
    <scope>NUCLEOTIDE SEQUENCE [LARGE SCALE GENOMIC DNA]</scope>
    <source>
        <strain evidence="2">NZE10 / CBS 128990</strain>
    </source>
</reference>
<proteinExistence type="predicted"/>
<dbReference type="HOGENOM" id="CLU_1594502_0_0_1"/>